<name>A0A9X1UKZ9_9BURK</name>
<evidence type="ECO:0000313" key="3">
    <source>
        <dbReference type="Proteomes" id="UP001139308"/>
    </source>
</evidence>
<organism evidence="2 3">
    <name type="scientific">Paraburkholderia tagetis</name>
    <dbReference type="NCBI Taxonomy" id="2913261"/>
    <lineage>
        <taxon>Bacteria</taxon>
        <taxon>Pseudomonadati</taxon>
        <taxon>Pseudomonadota</taxon>
        <taxon>Betaproteobacteria</taxon>
        <taxon>Burkholderiales</taxon>
        <taxon>Burkholderiaceae</taxon>
        <taxon>Paraburkholderia</taxon>
    </lineage>
</organism>
<comment type="caution">
    <text evidence="2">The sequence shown here is derived from an EMBL/GenBank/DDBJ whole genome shotgun (WGS) entry which is preliminary data.</text>
</comment>
<protein>
    <submittedName>
        <fullName evidence="2">Uncharacterized protein</fullName>
    </submittedName>
</protein>
<gene>
    <name evidence="2" type="ORF">L5014_26025</name>
</gene>
<keyword evidence="3" id="KW-1185">Reference proteome</keyword>
<dbReference type="AlphaFoldDB" id="A0A9X1UKZ9"/>
<evidence type="ECO:0000256" key="1">
    <source>
        <dbReference type="SAM" id="MobiDB-lite"/>
    </source>
</evidence>
<sequence>MGVQENYADHADHADATRPTEAAPIDPDSIDDATRSKLRALFDAGVAPQPAAPARAPATQGLLVGEVTDTHHPDSPGRVRVRWLSPHGGTLERWLHCLRGQRPRMRDRVLVEQPANWPEPLVTGILADAIGGGEAVGPGSEPDPHAGHAMKLAPDECVRIDDAHGQPLVQILASSAGPVVRLMSPNVNLEAAGKLSLRAQTLELEAGRGGIDIRTEADTVLRSRYIRLN</sequence>
<accession>A0A9X1UKZ9</accession>
<feature type="region of interest" description="Disordered" evidence="1">
    <location>
        <begin position="1"/>
        <end position="31"/>
    </location>
</feature>
<dbReference type="RefSeq" id="WP_238466677.1">
    <property type="nucleotide sequence ID" value="NZ_JAKLJA010000027.1"/>
</dbReference>
<dbReference type="EMBL" id="JAKLJA010000027">
    <property type="protein sequence ID" value="MCG5076766.1"/>
    <property type="molecule type" value="Genomic_DNA"/>
</dbReference>
<feature type="compositionally biased region" description="Basic and acidic residues" evidence="1">
    <location>
        <begin position="7"/>
        <end position="18"/>
    </location>
</feature>
<reference evidence="2" key="1">
    <citation type="submission" date="2022-01" db="EMBL/GenBank/DDBJ databases">
        <title>Genome sequence and assembly of Parabukholderia sp. RG36.</title>
        <authorList>
            <person name="Chhetri G."/>
        </authorList>
    </citation>
    <scope>NUCLEOTIDE SEQUENCE</scope>
    <source>
        <strain evidence="2">RG36</strain>
    </source>
</reference>
<evidence type="ECO:0000313" key="2">
    <source>
        <dbReference type="EMBL" id="MCG5076766.1"/>
    </source>
</evidence>
<proteinExistence type="predicted"/>
<dbReference type="Proteomes" id="UP001139308">
    <property type="component" value="Unassembled WGS sequence"/>
</dbReference>